<dbReference type="RefSeq" id="WP_121899962.1">
    <property type="nucleotide sequence ID" value="NZ_REFW01000001.1"/>
</dbReference>
<accession>A0A3M0G905</accession>
<gene>
    <name evidence="2" type="ORF">EAX62_01795</name>
</gene>
<dbReference type="OrthoDB" id="3731284at2"/>
<name>A0A3M0G905_9ACTN</name>
<protein>
    <submittedName>
        <fullName evidence="2">Uncharacterized protein</fullName>
    </submittedName>
</protein>
<organism evidence="2 3">
    <name type="scientific">Tessaracoccus antarcticus</name>
    <dbReference type="NCBI Taxonomy" id="2479848"/>
    <lineage>
        <taxon>Bacteria</taxon>
        <taxon>Bacillati</taxon>
        <taxon>Actinomycetota</taxon>
        <taxon>Actinomycetes</taxon>
        <taxon>Propionibacteriales</taxon>
        <taxon>Propionibacteriaceae</taxon>
        <taxon>Tessaracoccus</taxon>
    </lineage>
</organism>
<dbReference type="AlphaFoldDB" id="A0A3M0G905"/>
<feature type="region of interest" description="Disordered" evidence="1">
    <location>
        <begin position="242"/>
        <end position="269"/>
    </location>
</feature>
<reference evidence="2 3" key="1">
    <citation type="submission" date="2018-10" db="EMBL/GenBank/DDBJ databases">
        <title>Tessaracoccus antarcticuss sp. nov., isolated from sediment.</title>
        <authorList>
            <person name="Zhou L.Y."/>
            <person name="Du Z.J."/>
        </authorList>
    </citation>
    <scope>NUCLEOTIDE SEQUENCE [LARGE SCALE GENOMIC DNA]</scope>
    <source>
        <strain evidence="2 3">JDX10</strain>
    </source>
</reference>
<evidence type="ECO:0000256" key="1">
    <source>
        <dbReference type="SAM" id="MobiDB-lite"/>
    </source>
</evidence>
<sequence length="288" mass="30196">MTSAEGYEYSTMRAKVTALRGSLDNAIAQDVAEGEQFLTDVKLLFKHGLGYGEAVQSFHNRGNALVARAKAAMEAIEAECDGPLQSNALVPKQLEEDARKWRADARKVAQKELDCAKQRDVPGWTGDSKVNYDAAVLVQESALKELKGVMVSTAQSCTAGALLNRAIFCAIGEAAIAAHGAVQWNAAASGDSYYLRTASAVPVLEALLQQVRRAMNGEVADGSATALAHEVRKTETMPNLLVKGSWPTGTSAAGTSPADTEGGVTSGGDDANLDVEARINACLAGANL</sequence>
<dbReference type="EMBL" id="REFW01000001">
    <property type="protein sequence ID" value="RMB61414.1"/>
    <property type="molecule type" value="Genomic_DNA"/>
</dbReference>
<comment type="caution">
    <text evidence="2">The sequence shown here is derived from an EMBL/GenBank/DDBJ whole genome shotgun (WGS) entry which is preliminary data.</text>
</comment>
<feature type="compositionally biased region" description="Polar residues" evidence="1">
    <location>
        <begin position="247"/>
        <end position="258"/>
    </location>
</feature>
<keyword evidence="3" id="KW-1185">Reference proteome</keyword>
<proteinExistence type="predicted"/>
<evidence type="ECO:0000313" key="3">
    <source>
        <dbReference type="Proteomes" id="UP000275256"/>
    </source>
</evidence>
<dbReference type="Proteomes" id="UP000275256">
    <property type="component" value="Unassembled WGS sequence"/>
</dbReference>
<evidence type="ECO:0000313" key="2">
    <source>
        <dbReference type="EMBL" id="RMB61414.1"/>
    </source>
</evidence>